<sequence>MAIARSIDRRALLVAGATALACGPAPIRAQPVAGGRPVRVIVPFPPGGAVDITSRLFAEKLGTALGQTVVVENRSGAGGLIGADVIAKADKDGSALGLISATTHCAAPFMHARMPFNVQQDLLPVTQLTDGALLCVVNAEAAQRNGWTDFRALILWSRANPEQVRMGSSGSGTSSHLNISAVNRFADAKILHVPYRGGGPAINDLVAGNIDMMFDVMPALMPHVEAGRFKALAVSSGDPIPLLPNIPGMKSFADLGLGDHSLVNWNVVTTAGGTPPAVVQRLFEASQTVARQRDFVERLRPLGYGVVLSDSPAAAAEMIRGETPRWQRLVEISGARIE</sequence>
<dbReference type="InterPro" id="IPR005064">
    <property type="entry name" value="BUG"/>
</dbReference>
<dbReference type="PANTHER" id="PTHR42928:SF5">
    <property type="entry name" value="BLR1237 PROTEIN"/>
    <property type="match status" value="1"/>
</dbReference>
<evidence type="ECO:0000313" key="3">
    <source>
        <dbReference type="Proteomes" id="UP000698752"/>
    </source>
</evidence>
<dbReference type="SUPFAM" id="SSF53850">
    <property type="entry name" value="Periplasmic binding protein-like II"/>
    <property type="match status" value="1"/>
</dbReference>
<dbReference type="PANTHER" id="PTHR42928">
    <property type="entry name" value="TRICARBOXYLATE-BINDING PROTEIN"/>
    <property type="match status" value="1"/>
</dbReference>
<dbReference type="CDD" id="cd07012">
    <property type="entry name" value="PBP2_Bug_TTT"/>
    <property type="match status" value="1"/>
</dbReference>
<reference evidence="3" key="1">
    <citation type="journal article" date="2021" name="Syst. Appl. Microbiol.">
        <title>Roseomonas hellenica sp. nov., isolated from roots of wild-growing Alkanna tinctoria.</title>
        <authorList>
            <person name="Rat A."/>
            <person name="Naranjo H.D."/>
            <person name="Lebbe L."/>
            <person name="Cnockaert M."/>
            <person name="Krigas N."/>
            <person name="Grigoriadou K."/>
            <person name="Maloupa E."/>
            <person name="Willems A."/>
        </authorList>
    </citation>
    <scope>NUCLEOTIDE SEQUENCE [LARGE SCALE GENOMIC DNA]</scope>
    <source>
        <strain evidence="3">LMG 31159</strain>
    </source>
</reference>
<comment type="caution">
    <text evidence="2">The sequence shown here is derived from an EMBL/GenBank/DDBJ whole genome shotgun (WGS) entry which is preliminary data.</text>
</comment>
<dbReference type="PROSITE" id="PS51257">
    <property type="entry name" value="PROKAR_LIPOPROTEIN"/>
    <property type="match status" value="1"/>
</dbReference>
<dbReference type="PIRSF" id="PIRSF017082">
    <property type="entry name" value="YflP"/>
    <property type="match status" value="1"/>
</dbReference>
<gene>
    <name evidence="2" type="ORF">GXW78_21685</name>
</gene>
<keyword evidence="3" id="KW-1185">Reference proteome</keyword>
<name>A0ABS5EMP3_9PROT</name>
<protein>
    <submittedName>
        <fullName evidence="2">Tripartite tricarboxylate transporter substrate binding protein</fullName>
    </submittedName>
</protein>
<dbReference type="Pfam" id="PF03401">
    <property type="entry name" value="TctC"/>
    <property type="match status" value="1"/>
</dbReference>
<dbReference type="Gene3D" id="3.40.190.150">
    <property type="entry name" value="Bordetella uptake gene, domain 1"/>
    <property type="match status" value="1"/>
</dbReference>
<evidence type="ECO:0000256" key="1">
    <source>
        <dbReference type="ARBA" id="ARBA00006987"/>
    </source>
</evidence>
<dbReference type="InterPro" id="IPR042100">
    <property type="entry name" value="Bug_dom1"/>
</dbReference>
<dbReference type="EMBL" id="JAAEDI010000026">
    <property type="protein sequence ID" value="MBR0652283.1"/>
    <property type="molecule type" value="Genomic_DNA"/>
</dbReference>
<comment type="similarity">
    <text evidence="1">Belongs to the UPF0065 (bug) family.</text>
</comment>
<dbReference type="Proteomes" id="UP000698752">
    <property type="component" value="Unassembled WGS sequence"/>
</dbReference>
<accession>A0ABS5EMP3</accession>
<dbReference type="Gene3D" id="3.40.190.10">
    <property type="entry name" value="Periplasmic binding protein-like II"/>
    <property type="match status" value="1"/>
</dbReference>
<dbReference type="RefSeq" id="WP_211870994.1">
    <property type="nucleotide sequence ID" value="NZ_JAAEDI010000026.1"/>
</dbReference>
<proteinExistence type="inferred from homology"/>
<evidence type="ECO:0000313" key="2">
    <source>
        <dbReference type="EMBL" id="MBR0652283.1"/>
    </source>
</evidence>
<organism evidence="2 3">
    <name type="scientific">Neoroseomonas terrae</name>
    <dbReference type="NCBI Taxonomy" id="424799"/>
    <lineage>
        <taxon>Bacteria</taxon>
        <taxon>Pseudomonadati</taxon>
        <taxon>Pseudomonadota</taxon>
        <taxon>Alphaproteobacteria</taxon>
        <taxon>Acetobacterales</taxon>
        <taxon>Acetobacteraceae</taxon>
        <taxon>Neoroseomonas</taxon>
    </lineage>
</organism>